<dbReference type="Pfam" id="PF00725">
    <property type="entry name" value="3HCDH"/>
    <property type="match status" value="1"/>
</dbReference>
<evidence type="ECO:0000313" key="7">
    <source>
        <dbReference type="Proteomes" id="UP001501442"/>
    </source>
</evidence>
<dbReference type="SUPFAM" id="SSF51735">
    <property type="entry name" value="NAD(P)-binding Rossmann-fold domains"/>
    <property type="match status" value="1"/>
</dbReference>
<comment type="pathway">
    <text evidence="1">Lipid metabolism; butanoate metabolism.</text>
</comment>
<keyword evidence="3" id="KW-0560">Oxidoreductase</keyword>
<evidence type="ECO:0000256" key="3">
    <source>
        <dbReference type="ARBA" id="ARBA00023002"/>
    </source>
</evidence>
<feature type="domain" description="3-hydroxyacyl-CoA dehydrogenase NAD binding" evidence="5">
    <location>
        <begin position="7"/>
        <end position="184"/>
    </location>
</feature>
<evidence type="ECO:0000259" key="5">
    <source>
        <dbReference type="Pfam" id="PF02737"/>
    </source>
</evidence>
<evidence type="ECO:0000313" key="6">
    <source>
        <dbReference type="EMBL" id="GAA4638230.1"/>
    </source>
</evidence>
<dbReference type="InterPro" id="IPR036291">
    <property type="entry name" value="NAD(P)-bd_dom_sf"/>
</dbReference>
<dbReference type="PANTHER" id="PTHR48075">
    <property type="entry name" value="3-HYDROXYACYL-COA DEHYDROGENASE FAMILY PROTEIN"/>
    <property type="match status" value="1"/>
</dbReference>
<organism evidence="6 7">
    <name type="scientific">Actinoallomurus vinaceus</name>
    <dbReference type="NCBI Taxonomy" id="1080074"/>
    <lineage>
        <taxon>Bacteria</taxon>
        <taxon>Bacillati</taxon>
        <taxon>Actinomycetota</taxon>
        <taxon>Actinomycetes</taxon>
        <taxon>Streptosporangiales</taxon>
        <taxon>Thermomonosporaceae</taxon>
        <taxon>Actinoallomurus</taxon>
    </lineage>
</organism>
<name>A0ABP8USE3_9ACTN</name>
<dbReference type="Gene3D" id="3.40.50.720">
    <property type="entry name" value="NAD(P)-binding Rossmann-like Domain"/>
    <property type="match status" value="1"/>
</dbReference>
<evidence type="ECO:0000256" key="1">
    <source>
        <dbReference type="ARBA" id="ARBA00005086"/>
    </source>
</evidence>
<comment type="similarity">
    <text evidence="2">Belongs to the 3-hydroxyacyl-CoA dehydrogenase family.</text>
</comment>
<sequence>MSDITRVGVIGCGLMGSGIAEVCARSGLDVIVREIDEPAAEAGRARIEKSMRRAVDAGKLGGDDRDAALARLSFTTRLDALADRDLVIEAATENPQVKAALFTELDAVVERPDAILATNTSSIPIIQVAGATTRPAQVVGLHFFNPVPVQRLVEVIPSVLTAEAVLERARGFATEVLGKTAITAPDRSGFVVNALLVPYLLSAVRMLEAGHATSEDIDTGMTLGCAHPMGPLRLCDLIGLDTLVSVAESLYEEFKEPLYAAPPLLRRMVDAGLLGRKSARGFYDYQEK</sequence>
<dbReference type="Pfam" id="PF02737">
    <property type="entry name" value="3HCDH_N"/>
    <property type="match status" value="1"/>
</dbReference>
<evidence type="ECO:0000256" key="2">
    <source>
        <dbReference type="ARBA" id="ARBA00009463"/>
    </source>
</evidence>
<reference evidence="7" key="1">
    <citation type="journal article" date="2019" name="Int. J. Syst. Evol. Microbiol.">
        <title>The Global Catalogue of Microorganisms (GCM) 10K type strain sequencing project: providing services to taxonomists for standard genome sequencing and annotation.</title>
        <authorList>
            <consortium name="The Broad Institute Genomics Platform"/>
            <consortium name="The Broad Institute Genome Sequencing Center for Infectious Disease"/>
            <person name="Wu L."/>
            <person name="Ma J."/>
        </authorList>
    </citation>
    <scope>NUCLEOTIDE SEQUENCE [LARGE SCALE GENOMIC DNA]</scope>
    <source>
        <strain evidence="7">JCM 17939</strain>
    </source>
</reference>
<feature type="domain" description="3-hydroxyacyl-CoA dehydrogenase C-terminal" evidence="4">
    <location>
        <begin position="189"/>
        <end position="285"/>
    </location>
</feature>
<dbReference type="InterPro" id="IPR008927">
    <property type="entry name" value="6-PGluconate_DH-like_C_sf"/>
</dbReference>
<accession>A0ABP8USE3</accession>
<dbReference type="RefSeq" id="WP_345441558.1">
    <property type="nucleotide sequence ID" value="NZ_BAABHK010000022.1"/>
</dbReference>
<proteinExistence type="inferred from homology"/>
<dbReference type="Gene3D" id="1.10.1040.10">
    <property type="entry name" value="N-(1-d-carboxylethyl)-l-norvaline Dehydrogenase, domain 2"/>
    <property type="match status" value="1"/>
</dbReference>
<dbReference type="PANTHER" id="PTHR48075:SF9">
    <property type="entry name" value="3-HYDROXYBUTYRYL-COA DEHYDROGENASE"/>
    <property type="match status" value="1"/>
</dbReference>
<evidence type="ECO:0000259" key="4">
    <source>
        <dbReference type="Pfam" id="PF00725"/>
    </source>
</evidence>
<comment type="caution">
    <text evidence="6">The sequence shown here is derived from an EMBL/GenBank/DDBJ whole genome shotgun (WGS) entry which is preliminary data.</text>
</comment>
<gene>
    <name evidence="6" type="ORF">GCM10023196_095090</name>
</gene>
<dbReference type="InterPro" id="IPR022694">
    <property type="entry name" value="3-OHacyl-CoA_DH"/>
</dbReference>
<keyword evidence="7" id="KW-1185">Reference proteome</keyword>
<dbReference type="Proteomes" id="UP001501442">
    <property type="component" value="Unassembled WGS sequence"/>
</dbReference>
<dbReference type="InterPro" id="IPR006108">
    <property type="entry name" value="3HC_DH_C"/>
</dbReference>
<dbReference type="InterPro" id="IPR006176">
    <property type="entry name" value="3-OHacyl-CoA_DH_NAD-bd"/>
</dbReference>
<dbReference type="SUPFAM" id="SSF48179">
    <property type="entry name" value="6-phosphogluconate dehydrogenase C-terminal domain-like"/>
    <property type="match status" value="1"/>
</dbReference>
<dbReference type="InterPro" id="IPR013328">
    <property type="entry name" value="6PGD_dom2"/>
</dbReference>
<dbReference type="PIRSF" id="PIRSF000105">
    <property type="entry name" value="HCDH"/>
    <property type="match status" value="1"/>
</dbReference>
<dbReference type="EMBL" id="BAABHK010000022">
    <property type="protein sequence ID" value="GAA4638230.1"/>
    <property type="molecule type" value="Genomic_DNA"/>
</dbReference>
<protein>
    <submittedName>
        <fullName evidence="6">3-hydroxybutyryl-CoA dehydrogenase</fullName>
    </submittedName>
</protein>
<dbReference type="NCBIfam" id="NF005875">
    <property type="entry name" value="PRK07819.1"/>
    <property type="match status" value="1"/>
</dbReference>